<evidence type="ECO:0000313" key="3">
    <source>
        <dbReference type="EMBL" id="ONH29922.1"/>
    </source>
</evidence>
<keyword evidence="2" id="KW-1133">Transmembrane helix</keyword>
<feature type="transmembrane region" description="Helical" evidence="2">
    <location>
        <begin position="23"/>
        <end position="46"/>
    </location>
</feature>
<organism evidence="3 4">
    <name type="scientific">Pseudofrankia asymbiotica</name>
    <dbReference type="NCBI Taxonomy" id="1834516"/>
    <lineage>
        <taxon>Bacteria</taxon>
        <taxon>Bacillati</taxon>
        <taxon>Actinomycetota</taxon>
        <taxon>Actinomycetes</taxon>
        <taxon>Frankiales</taxon>
        <taxon>Frankiaceae</taxon>
        <taxon>Pseudofrankia</taxon>
    </lineage>
</organism>
<name>A0A1V2IB04_9ACTN</name>
<evidence type="ECO:0000313" key="4">
    <source>
        <dbReference type="Proteomes" id="UP000188929"/>
    </source>
</evidence>
<feature type="region of interest" description="Disordered" evidence="1">
    <location>
        <begin position="55"/>
        <end position="129"/>
    </location>
</feature>
<gene>
    <name evidence="3" type="ORF">BL253_15350</name>
</gene>
<protein>
    <recommendedName>
        <fullName evidence="5">Cardiolipin synthase N-terminal domain-containing protein</fullName>
    </recommendedName>
</protein>
<proteinExistence type="predicted"/>
<evidence type="ECO:0000256" key="1">
    <source>
        <dbReference type="SAM" id="MobiDB-lite"/>
    </source>
</evidence>
<accession>A0A1V2IB04</accession>
<dbReference type="Proteomes" id="UP000188929">
    <property type="component" value="Unassembled WGS sequence"/>
</dbReference>
<evidence type="ECO:0000256" key="2">
    <source>
        <dbReference type="SAM" id="Phobius"/>
    </source>
</evidence>
<sequence>MAYVILDIARAPRSGIRVLSKPVWIALVLLFGLLFGPISCVLWFIFGRPRSAIGRGGARARREHPAYGGSGRWDAIPSHRSDGLGRARGRVHWLEQPDRPRGPDDDPEFLLELSERLRRQDPDGPSPRP</sequence>
<dbReference type="EMBL" id="MOMC01000029">
    <property type="protein sequence ID" value="ONH29922.1"/>
    <property type="molecule type" value="Genomic_DNA"/>
</dbReference>
<feature type="compositionally biased region" description="Basic and acidic residues" evidence="1">
    <location>
        <begin position="113"/>
        <end position="122"/>
    </location>
</feature>
<keyword evidence="2" id="KW-0472">Membrane</keyword>
<dbReference type="AlphaFoldDB" id="A0A1V2IB04"/>
<comment type="caution">
    <text evidence="3">The sequence shown here is derived from an EMBL/GenBank/DDBJ whole genome shotgun (WGS) entry which is preliminary data.</text>
</comment>
<reference evidence="4" key="1">
    <citation type="submission" date="2016-10" db="EMBL/GenBank/DDBJ databases">
        <title>Frankia sp. NRRL B-16386 Genome sequencing.</title>
        <authorList>
            <person name="Ghodhbane-Gtari F."/>
            <person name="Swanson E."/>
            <person name="Gueddou A."/>
            <person name="Hezbri K."/>
            <person name="Ktari K."/>
            <person name="Nouioui I."/>
            <person name="Morris K."/>
            <person name="Simpson S."/>
            <person name="Abebe-Akele F."/>
            <person name="Thomas K."/>
            <person name="Gtari M."/>
            <person name="Tisa L.S."/>
        </authorList>
    </citation>
    <scope>NUCLEOTIDE SEQUENCE [LARGE SCALE GENOMIC DNA]</scope>
    <source>
        <strain evidence="4">NRRL B-16386</strain>
    </source>
</reference>
<feature type="compositionally biased region" description="Basic and acidic residues" evidence="1">
    <location>
        <begin position="92"/>
        <end position="104"/>
    </location>
</feature>
<keyword evidence="2" id="KW-0812">Transmembrane</keyword>
<dbReference type="STRING" id="1834516.BL253_15350"/>
<keyword evidence="4" id="KW-1185">Reference proteome</keyword>
<evidence type="ECO:0008006" key="5">
    <source>
        <dbReference type="Google" id="ProtNLM"/>
    </source>
</evidence>